<evidence type="ECO:0000313" key="3">
    <source>
        <dbReference type="Proteomes" id="UP001597534"/>
    </source>
</evidence>
<feature type="transmembrane region" description="Helical" evidence="1">
    <location>
        <begin position="12"/>
        <end position="32"/>
    </location>
</feature>
<protein>
    <recommendedName>
        <fullName evidence="4">Integral membrane protein</fullName>
    </recommendedName>
</protein>
<keyword evidence="3" id="KW-1185">Reference proteome</keyword>
<evidence type="ECO:0000256" key="1">
    <source>
        <dbReference type="SAM" id="Phobius"/>
    </source>
</evidence>
<keyword evidence="1" id="KW-1133">Transmembrane helix</keyword>
<comment type="caution">
    <text evidence="2">The sequence shown here is derived from an EMBL/GenBank/DDBJ whole genome shotgun (WGS) entry which is preliminary data.</text>
</comment>
<feature type="transmembrane region" description="Helical" evidence="1">
    <location>
        <begin position="59"/>
        <end position="78"/>
    </location>
</feature>
<name>A0ABW5YH34_9FLAO</name>
<keyword evidence="1" id="KW-0472">Membrane</keyword>
<keyword evidence="1" id="KW-0812">Transmembrane</keyword>
<sequence>MKRYLTIKNILIAVGIVILDLAIYFILALLLMDYDDFYDESKGEYWSLESMTFWQKVNYIGFNIWQIINLIAIVYIIYRIVKEIKKRPTTTAINNWGESDKTKQ</sequence>
<proteinExistence type="predicted"/>
<dbReference type="RefSeq" id="WP_379809839.1">
    <property type="nucleotide sequence ID" value="NZ_JBHUPC010000004.1"/>
</dbReference>
<evidence type="ECO:0008006" key="4">
    <source>
        <dbReference type="Google" id="ProtNLM"/>
    </source>
</evidence>
<gene>
    <name evidence="2" type="ORF">ACFS5J_00040</name>
</gene>
<dbReference type="EMBL" id="JBHUPC010000004">
    <property type="protein sequence ID" value="MFD2890406.1"/>
    <property type="molecule type" value="Genomic_DNA"/>
</dbReference>
<reference evidence="3" key="1">
    <citation type="journal article" date="2019" name="Int. J. Syst. Evol. Microbiol.">
        <title>The Global Catalogue of Microorganisms (GCM) 10K type strain sequencing project: providing services to taxonomists for standard genome sequencing and annotation.</title>
        <authorList>
            <consortium name="The Broad Institute Genomics Platform"/>
            <consortium name="The Broad Institute Genome Sequencing Center for Infectious Disease"/>
            <person name="Wu L."/>
            <person name="Ma J."/>
        </authorList>
    </citation>
    <scope>NUCLEOTIDE SEQUENCE [LARGE SCALE GENOMIC DNA]</scope>
    <source>
        <strain evidence="3">KCTC 22671</strain>
    </source>
</reference>
<dbReference type="Proteomes" id="UP001597534">
    <property type="component" value="Unassembled WGS sequence"/>
</dbReference>
<accession>A0ABW5YH34</accession>
<evidence type="ECO:0000313" key="2">
    <source>
        <dbReference type="EMBL" id="MFD2890406.1"/>
    </source>
</evidence>
<organism evidence="2 3">
    <name type="scientific">Flavobacterium chuncheonense</name>
    <dbReference type="NCBI Taxonomy" id="2026653"/>
    <lineage>
        <taxon>Bacteria</taxon>
        <taxon>Pseudomonadati</taxon>
        <taxon>Bacteroidota</taxon>
        <taxon>Flavobacteriia</taxon>
        <taxon>Flavobacteriales</taxon>
        <taxon>Flavobacteriaceae</taxon>
        <taxon>Flavobacterium</taxon>
    </lineage>
</organism>